<keyword evidence="4" id="KW-0808">Transferase</keyword>
<dbReference type="GO" id="GO:0004674">
    <property type="term" value="F:protein serine/threonine kinase activity"/>
    <property type="evidence" value="ECO:0007669"/>
    <property type="project" value="UniProtKB-KW"/>
</dbReference>
<evidence type="ECO:0000256" key="1">
    <source>
        <dbReference type="ARBA" id="ARBA00004370"/>
    </source>
</evidence>
<keyword evidence="3" id="KW-0472">Membrane</keyword>
<reference evidence="4 6" key="2">
    <citation type="journal article" date="2014" name="BMC Genomics">
        <title>An improved genome release (version Mt4.0) for the model legume Medicago truncatula.</title>
        <authorList>
            <person name="Tang H."/>
            <person name="Krishnakumar V."/>
            <person name="Bidwell S."/>
            <person name="Rosen B."/>
            <person name="Chan A."/>
            <person name="Zhou S."/>
            <person name="Gentzbittel L."/>
            <person name="Childs K.L."/>
            <person name="Yandell M."/>
            <person name="Gundlach H."/>
            <person name="Mayer K.F."/>
            <person name="Schwartz D.C."/>
            <person name="Town C.D."/>
        </authorList>
    </citation>
    <scope>GENOME REANNOTATION</scope>
    <source>
        <strain evidence="5 6">cv. Jemalong A17</strain>
    </source>
</reference>
<dbReference type="HOGENOM" id="CLU_2254112_0_0_1"/>
<keyword evidence="4" id="KW-0418">Kinase</keyword>
<dbReference type="GO" id="GO:0016020">
    <property type="term" value="C:membrane"/>
    <property type="evidence" value="ECO:0007669"/>
    <property type="project" value="UniProtKB-SubCell"/>
</dbReference>
<evidence type="ECO:0000313" key="6">
    <source>
        <dbReference type="Proteomes" id="UP000002051"/>
    </source>
</evidence>
<evidence type="ECO:0000313" key="5">
    <source>
        <dbReference type="EnsemblPlants" id="AES70279"/>
    </source>
</evidence>
<protein>
    <submittedName>
        <fullName evidence="4">Kinase superfamily protein</fullName>
    </submittedName>
</protein>
<comment type="subcellular location">
    <subcellularLocation>
        <location evidence="1">Membrane</location>
    </subcellularLocation>
</comment>
<dbReference type="EMBL" id="CM001219">
    <property type="protein sequence ID" value="AES70279.1"/>
    <property type="molecule type" value="Genomic_DNA"/>
</dbReference>
<name>G7J1Z5_MEDTR</name>
<evidence type="ECO:0000313" key="4">
    <source>
        <dbReference type="EMBL" id="AES70279.1"/>
    </source>
</evidence>
<dbReference type="STRING" id="3880.G7J1Z5"/>
<keyword evidence="6" id="KW-1185">Reference proteome</keyword>
<dbReference type="EnsemblPlants" id="AES70279">
    <property type="protein sequence ID" value="AES70279"/>
    <property type="gene ID" value="MTR_3g050790"/>
</dbReference>
<gene>
    <name evidence="4" type="ordered locus">MTR_3g050790</name>
</gene>
<proteinExistence type="predicted"/>
<dbReference type="AlphaFoldDB" id="G7J1Z5"/>
<accession>G7J1Z5</accession>
<dbReference type="InterPro" id="IPR011009">
    <property type="entry name" value="Kinase-like_dom_sf"/>
</dbReference>
<dbReference type="PANTHER" id="PTHR47985:SF39">
    <property type="entry name" value="SERINE_THREONINE-PROTEIN KINASE PBL23-RELATED"/>
    <property type="match status" value="1"/>
</dbReference>
<dbReference type="Gene3D" id="3.30.200.20">
    <property type="entry name" value="Phosphorylase Kinase, domain 1"/>
    <property type="match status" value="1"/>
</dbReference>
<keyword evidence="2" id="KW-0723">Serine/threonine-protein kinase</keyword>
<sequence length="104" mass="11799">MLLSTTLQFTIRETVIDKCVELIKISCSARSYKTCGVKGTQLTSFVRAGRVARYEMLSRGGPRRYLDNNVVAVKQFDRNGFQGNREFLVEVLILSLLRNPNLVN</sequence>
<evidence type="ECO:0000256" key="3">
    <source>
        <dbReference type="ARBA" id="ARBA00023136"/>
    </source>
</evidence>
<evidence type="ECO:0000256" key="2">
    <source>
        <dbReference type="ARBA" id="ARBA00022527"/>
    </source>
</evidence>
<reference evidence="4 6" key="1">
    <citation type="journal article" date="2011" name="Nature">
        <title>The Medicago genome provides insight into the evolution of rhizobial symbioses.</title>
        <authorList>
            <person name="Young N.D."/>
            <person name="Debelle F."/>
            <person name="Oldroyd G.E."/>
            <person name="Geurts R."/>
            <person name="Cannon S.B."/>
            <person name="Udvardi M.K."/>
            <person name="Benedito V.A."/>
            <person name="Mayer K.F."/>
            <person name="Gouzy J."/>
            <person name="Schoof H."/>
            <person name="Van de Peer Y."/>
            <person name="Proost S."/>
            <person name="Cook D.R."/>
            <person name="Meyers B.C."/>
            <person name="Spannagl M."/>
            <person name="Cheung F."/>
            <person name="De Mita S."/>
            <person name="Krishnakumar V."/>
            <person name="Gundlach H."/>
            <person name="Zhou S."/>
            <person name="Mudge J."/>
            <person name="Bharti A.K."/>
            <person name="Murray J.D."/>
            <person name="Naoumkina M.A."/>
            <person name="Rosen B."/>
            <person name="Silverstein K.A."/>
            <person name="Tang H."/>
            <person name="Rombauts S."/>
            <person name="Zhao P.X."/>
            <person name="Zhou P."/>
            <person name="Barbe V."/>
            <person name="Bardou P."/>
            <person name="Bechner M."/>
            <person name="Bellec A."/>
            <person name="Berger A."/>
            <person name="Berges H."/>
            <person name="Bidwell S."/>
            <person name="Bisseling T."/>
            <person name="Choisne N."/>
            <person name="Couloux A."/>
            <person name="Denny R."/>
            <person name="Deshpande S."/>
            <person name="Dai X."/>
            <person name="Doyle J.J."/>
            <person name="Dudez A.M."/>
            <person name="Farmer A.D."/>
            <person name="Fouteau S."/>
            <person name="Franken C."/>
            <person name="Gibelin C."/>
            <person name="Gish J."/>
            <person name="Goldstein S."/>
            <person name="Gonzalez A.J."/>
            <person name="Green P.J."/>
            <person name="Hallab A."/>
            <person name="Hartog M."/>
            <person name="Hua A."/>
            <person name="Humphray S.J."/>
            <person name="Jeong D.H."/>
            <person name="Jing Y."/>
            <person name="Jocker A."/>
            <person name="Kenton S.M."/>
            <person name="Kim D.J."/>
            <person name="Klee K."/>
            <person name="Lai H."/>
            <person name="Lang C."/>
            <person name="Lin S."/>
            <person name="Macmil S.L."/>
            <person name="Magdelenat G."/>
            <person name="Matthews L."/>
            <person name="McCorrison J."/>
            <person name="Monaghan E.L."/>
            <person name="Mun J.H."/>
            <person name="Najar F.Z."/>
            <person name="Nicholson C."/>
            <person name="Noirot C."/>
            <person name="O'Bleness M."/>
            <person name="Paule C.R."/>
            <person name="Poulain J."/>
            <person name="Prion F."/>
            <person name="Qin B."/>
            <person name="Qu C."/>
            <person name="Retzel E.F."/>
            <person name="Riddle C."/>
            <person name="Sallet E."/>
            <person name="Samain S."/>
            <person name="Samson N."/>
            <person name="Sanders I."/>
            <person name="Saurat O."/>
            <person name="Scarpelli C."/>
            <person name="Schiex T."/>
            <person name="Segurens B."/>
            <person name="Severin A.J."/>
            <person name="Sherrier D.J."/>
            <person name="Shi R."/>
            <person name="Sims S."/>
            <person name="Singer S.R."/>
            <person name="Sinharoy S."/>
            <person name="Sterck L."/>
            <person name="Viollet A."/>
            <person name="Wang B.B."/>
            <person name="Wang K."/>
            <person name="Wang M."/>
            <person name="Wang X."/>
            <person name="Warfsmann J."/>
            <person name="Weissenbach J."/>
            <person name="White D.D."/>
            <person name="White J.D."/>
            <person name="Wiley G.B."/>
            <person name="Wincker P."/>
            <person name="Xing Y."/>
            <person name="Yang L."/>
            <person name="Yao Z."/>
            <person name="Ying F."/>
            <person name="Zhai J."/>
            <person name="Zhou L."/>
            <person name="Zuber A."/>
            <person name="Denarie J."/>
            <person name="Dixon R.A."/>
            <person name="May G.D."/>
            <person name="Schwartz D.C."/>
            <person name="Rogers J."/>
            <person name="Quetier F."/>
            <person name="Town C.D."/>
            <person name="Roe B.A."/>
        </authorList>
    </citation>
    <scope>NUCLEOTIDE SEQUENCE [LARGE SCALE GENOMIC DNA]</scope>
    <source>
        <strain evidence="4">A17</strain>
        <strain evidence="5 6">cv. Jemalong A17</strain>
    </source>
</reference>
<reference evidence="5" key="3">
    <citation type="submission" date="2015-04" db="UniProtKB">
        <authorList>
            <consortium name="EnsemblPlants"/>
        </authorList>
    </citation>
    <scope>IDENTIFICATION</scope>
    <source>
        <strain evidence="5">cv. Jemalong A17</strain>
    </source>
</reference>
<organism evidence="4 6">
    <name type="scientific">Medicago truncatula</name>
    <name type="common">Barrel medic</name>
    <name type="synonym">Medicago tribuloides</name>
    <dbReference type="NCBI Taxonomy" id="3880"/>
    <lineage>
        <taxon>Eukaryota</taxon>
        <taxon>Viridiplantae</taxon>
        <taxon>Streptophyta</taxon>
        <taxon>Embryophyta</taxon>
        <taxon>Tracheophyta</taxon>
        <taxon>Spermatophyta</taxon>
        <taxon>Magnoliopsida</taxon>
        <taxon>eudicotyledons</taxon>
        <taxon>Gunneridae</taxon>
        <taxon>Pentapetalae</taxon>
        <taxon>rosids</taxon>
        <taxon>fabids</taxon>
        <taxon>Fabales</taxon>
        <taxon>Fabaceae</taxon>
        <taxon>Papilionoideae</taxon>
        <taxon>50 kb inversion clade</taxon>
        <taxon>NPAAA clade</taxon>
        <taxon>Hologalegina</taxon>
        <taxon>IRL clade</taxon>
        <taxon>Trifolieae</taxon>
        <taxon>Medicago</taxon>
    </lineage>
</organism>
<dbReference type="PaxDb" id="3880-AES70279"/>
<dbReference type="eggNOG" id="KOG1187">
    <property type="taxonomic scope" value="Eukaryota"/>
</dbReference>
<dbReference type="SUPFAM" id="SSF56112">
    <property type="entry name" value="Protein kinase-like (PK-like)"/>
    <property type="match status" value="1"/>
</dbReference>
<dbReference type="Proteomes" id="UP000002051">
    <property type="component" value="Chromosome 3"/>
</dbReference>
<dbReference type="PANTHER" id="PTHR47985">
    <property type="entry name" value="OS07G0668900 PROTEIN"/>
    <property type="match status" value="1"/>
</dbReference>